<dbReference type="AlphaFoldDB" id="M1XIJ2"/>
<evidence type="ECO:0000313" key="3">
    <source>
        <dbReference type="EMBL" id="CCP89462.1"/>
    </source>
</evidence>
<organism evidence="4">
    <name type="scientific">Staphylococcus aureus</name>
    <dbReference type="NCBI Taxonomy" id="1280"/>
    <lineage>
        <taxon>Bacteria</taxon>
        <taxon>Bacillati</taxon>
        <taxon>Bacillota</taxon>
        <taxon>Bacilli</taxon>
        <taxon>Bacillales</taxon>
        <taxon>Staphylococcaceae</taxon>
        <taxon>Staphylococcus</taxon>
    </lineage>
</organism>
<feature type="transmembrane region" description="Helical" evidence="1">
    <location>
        <begin position="6"/>
        <end position="22"/>
    </location>
</feature>
<accession>M1XIJ2</accession>
<name>M1XIJ2_STAAU</name>
<dbReference type="EMBL" id="HF569104">
    <property type="protein sequence ID" value="CCP89462.1"/>
    <property type="molecule type" value="Genomic_DNA"/>
</dbReference>
<keyword evidence="1" id="KW-0472">Membrane</keyword>
<keyword evidence="1" id="KW-1133">Transmembrane helix</keyword>
<proteinExistence type="predicted"/>
<protein>
    <submittedName>
        <fullName evidence="4">Uncharacterized protein</fullName>
    </submittedName>
</protein>
<sequence length="55" mass="6727">MPLVMYRLIFMLFYLVLNFFHDDNRLANNRNRYLCHFDPIIHGHSLLLLVDVVHR</sequence>
<evidence type="ECO:0000313" key="4">
    <source>
        <dbReference type="EMBL" id="CCP90012.1"/>
    </source>
</evidence>
<keyword evidence="1" id="KW-0812">Transmembrane</keyword>
<reference evidence="4" key="1">
    <citation type="submission" date="2012-12" db="EMBL/GenBank/DDBJ databases">
        <authorList>
            <person name="Hill-Cawthorne G."/>
        </authorList>
    </citation>
    <scope>NUCLEOTIDE SEQUENCE</scope>
    <source>
        <strain evidence="4">CMFT201</strain>
        <strain evidence="2">CMFT303</strain>
        <strain evidence="3">CMFT306</strain>
    </source>
</reference>
<evidence type="ECO:0000256" key="1">
    <source>
        <dbReference type="SAM" id="Phobius"/>
    </source>
</evidence>
<dbReference type="EMBL" id="HF569098">
    <property type="protein sequence ID" value="CCP90012.1"/>
    <property type="molecule type" value="Genomic_DNA"/>
</dbReference>
<dbReference type="EMBL" id="HF569103">
    <property type="protein sequence ID" value="CCP89429.1"/>
    <property type="molecule type" value="Genomic_DNA"/>
</dbReference>
<reference evidence="4" key="2">
    <citation type="journal article" date="2014" name="PLoS ONE">
        <title>Recombinations in Staphylococcal Cassette Chromosome mec Elements Compromise the Molecular Detection of Methicillin Resistance in Staphylococcus aureus.</title>
        <authorList>
            <person name="Hill-Cawthorne G.A."/>
            <person name="Hudson L.O."/>
            <person name="El Ghany M.F."/>
            <person name="Piepenburg O."/>
            <person name="Nair M."/>
            <person name="Dodgson A."/>
            <person name="Forrest M.S."/>
            <person name="Clark T.G."/>
            <person name="Pain A."/>
        </authorList>
    </citation>
    <scope>NUCLEOTIDE SEQUENCE</scope>
    <source>
        <strain evidence="4">CMFT201</strain>
        <strain evidence="2">CMFT303</strain>
        <strain evidence="3">CMFT306</strain>
    </source>
</reference>
<evidence type="ECO:0000313" key="2">
    <source>
        <dbReference type="EMBL" id="CCP89429.1"/>
    </source>
</evidence>